<gene>
    <name evidence="2" type="ORF">M011DRAFT_476031</name>
</gene>
<evidence type="ECO:0000256" key="1">
    <source>
        <dbReference type="SAM" id="MobiDB-lite"/>
    </source>
</evidence>
<name>A0A6A6VEI5_9PLEO</name>
<reference evidence="2" key="1">
    <citation type="journal article" date="2020" name="Stud. Mycol.">
        <title>101 Dothideomycetes genomes: a test case for predicting lifestyles and emergence of pathogens.</title>
        <authorList>
            <person name="Haridas S."/>
            <person name="Albert R."/>
            <person name="Binder M."/>
            <person name="Bloem J."/>
            <person name="Labutti K."/>
            <person name="Salamov A."/>
            <person name="Andreopoulos B."/>
            <person name="Baker S."/>
            <person name="Barry K."/>
            <person name="Bills G."/>
            <person name="Bluhm B."/>
            <person name="Cannon C."/>
            <person name="Castanera R."/>
            <person name="Culley D."/>
            <person name="Daum C."/>
            <person name="Ezra D."/>
            <person name="Gonzalez J."/>
            <person name="Henrissat B."/>
            <person name="Kuo A."/>
            <person name="Liang C."/>
            <person name="Lipzen A."/>
            <person name="Lutzoni F."/>
            <person name="Magnuson J."/>
            <person name="Mondo S."/>
            <person name="Nolan M."/>
            <person name="Ohm R."/>
            <person name="Pangilinan J."/>
            <person name="Park H.-J."/>
            <person name="Ramirez L."/>
            <person name="Alfaro M."/>
            <person name="Sun H."/>
            <person name="Tritt A."/>
            <person name="Yoshinaga Y."/>
            <person name="Zwiers L.-H."/>
            <person name="Turgeon B."/>
            <person name="Goodwin S."/>
            <person name="Spatafora J."/>
            <person name="Crous P."/>
            <person name="Grigoriev I."/>
        </authorList>
    </citation>
    <scope>NUCLEOTIDE SEQUENCE</scope>
    <source>
        <strain evidence="2">CBS 119925</strain>
    </source>
</reference>
<feature type="compositionally biased region" description="Basic and acidic residues" evidence="1">
    <location>
        <begin position="42"/>
        <end position="67"/>
    </location>
</feature>
<keyword evidence="3" id="KW-1185">Reference proteome</keyword>
<feature type="compositionally biased region" description="Low complexity" evidence="1">
    <location>
        <begin position="27"/>
        <end position="37"/>
    </location>
</feature>
<evidence type="ECO:0000313" key="3">
    <source>
        <dbReference type="Proteomes" id="UP000799440"/>
    </source>
</evidence>
<evidence type="ECO:0000313" key="2">
    <source>
        <dbReference type="EMBL" id="KAF2748633.1"/>
    </source>
</evidence>
<feature type="compositionally biased region" description="Basic and acidic residues" evidence="1">
    <location>
        <begin position="74"/>
        <end position="123"/>
    </location>
</feature>
<dbReference type="Proteomes" id="UP000799440">
    <property type="component" value="Unassembled WGS sequence"/>
</dbReference>
<dbReference type="AlphaFoldDB" id="A0A6A6VEI5"/>
<sequence>MASSSTANSPAGGEGQQNKKKKRAFVSWSSESVSSHSYTRVENYRKSEERERVKVREYRGPSRETTRIRLAGRPVEREIVKERERVGDDGEVVRERRVRRGSDFDSEEQKSEEEGKKEEEQGQRKSKWNAGLEGRYDISEL</sequence>
<feature type="region of interest" description="Disordered" evidence="1">
    <location>
        <begin position="1"/>
        <end position="141"/>
    </location>
</feature>
<accession>A0A6A6VEI5</accession>
<protein>
    <submittedName>
        <fullName evidence="2">Uncharacterized protein</fullName>
    </submittedName>
</protein>
<organism evidence="2 3">
    <name type="scientific">Sporormia fimetaria CBS 119925</name>
    <dbReference type="NCBI Taxonomy" id="1340428"/>
    <lineage>
        <taxon>Eukaryota</taxon>
        <taxon>Fungi</taxon>
        <taxon>Dikarya</taxon>
        <taxon>Ascomycota</taxon>
        <taxon>Pezizomycotina</taxon>
        <taxon>Dothideomycetes</taxon>
        <taxon>Pleosporomycetidae</taxon>
        <taxon>Pleosporales</taxon>
        <taxon>Sporormiaceae</taxon>
        <taxon>Sporormia</taxon>
    </lineage>
</organism>
<proteinExistence type="predicted"/>
<dbReference type="EMBL" id="MU006568">
    <property type="protein sequence ID" value="KAF2748633.1"/>
    <property type="molecule type" value="Genomic_DNA"/>
</dbReference>